<gene>
    <name evidence="2" type="ORF">SCLTRI_LOCUS4838</name>
</gene>
<accession>A0A8H2ZQM9</accession>
<reference evidence="2" key="1">
    <citation type="submission" date="2020-10" db="EMBL/GenBank/DDBJ databases">
        <authorList>
            <person name="Kusch S."/>
        </authorList>
    </citation>
    <scope>NUCLEOTIDE SEQUENCE</scope>
    <source>
        <strain evidence="2">SwB9</strain>
    </source>
</reference>
<protein>
    <submittedName>
        <fullName evidence="2">6d625c46-ec08-48f9-b525-4489e59508ff</fullName>
    </submittedName>
</protein>
<evidence type="ECO:0000313" key="2">
    <source>
        <dbReference type="EMBL" id="CAD6445046.1"/>
    </source>
</evidence>
<dbReference type="AlphaFoldDB" id="A0A8H2ZQM9"/>
<evidence type="ECO:0000256" key="1">
    <source>
        <dbReference type="SAM" id="MobiDB-lite"/>
    </source>
</evidence>
<organism evidence="2 3">
    <name type="scientific">Sclerotinia trifoliorum</name>
    <dbReference type="NCBI Taxonomy" id="28548"/>
    <lineage>
        <taxon>Eukaryota</taxon>
        <taxon>Fungi</taxon>
        <taxon>Dikarya</taxon>
        <taxon>Ascomycota</taxon>
        <taxon>Pezizomycotina</taxon>
        <taxon>Leotiomycetes</taxon>
        <taxon>Helotiales</taxon>
        <taxon>Sclerotiniaceae</taxon>
        <taxon>Sclerotinia</taxon>
    </lineage>
</organism>
<dbReference type="EMBL" id="CAJHIA010000013">
    <property type="protein sequence ID" value="CAD6445046.1"/>
    <property type="molecule type" value="Genomic_DNA"/>
</dbReference>
<dbReference type="Proteomes" id="UP000624404">
    <property type="component" value="Unassembled WGS sequence"/>
</dbReference>
<feature type="region of interest" description="Disordered" evidence="1">
    <location>
        <begin position="143"/>
        <end position="191"/>
    </location>
</feature>
<name>A0A8H2ZQM9_9HELO</name>
<sequence length="191" mass="21837">MSPTDENAAAVKRKQYGQKFPHNPKVSRSVEKRNKPFEVHVKKDGQVEIFLHERFAANCELFKNILGLGGATQCFCDGCLIGDLELRTRWIQAWASQLERKLQRANIVHSATARLEDLISKENPSQKLKCRFCEDSSTCPLQSHNITSEQAPPKMESTENSEEKRFEDASRDQFNADKLFEVGWRNPQTPT</sequence>
<comment type="caution">
    <text evidence="2">The sequence shown here is derived from an EMBL/GenBank/DDBJ whole genome shotgun (WGS) entry which is preliminary data.</text>
</comment>
<keyword evidence="3" id="KW-1185">Reference proteome</keyword>
<feature type="region of interest" description="Disordered" evidence="1">
    <location>
        <begin position="1"/>
        <end position="29"/>
    </location>
</feature>
<evidence type="ECO:0000313" key="3">
    <source>
        <dbReference type="Proteomes" id="UP000624404"/>
    </source>
</evidence>
<proteinExistence type="predicted"/>
<feature type="compositionally biased region" description="Basic and acidic residues" evidence="1">
    <location>
        <begin position="161"/>
        <end position="180"/>
    </location>
</feature>
<dbReference type="OrthoDB" id="3553583at2759"/>